<accession>A0A366DRM9</accession>
<feature type="region of interest" description="Disordered" evidence="1">
    <location>
        <begin position="210"/>
        <end position="253"/>
    </location>
</feature>
<feature type="domain" description="FAD-binding" evidence="2">
    <location>
        <begin position="3"/>
        <end position="133"/>
    </location>
</feature>
<dbReference type="Proteomes" id="UP000252586">
    <property type="component" value="Unassembled WGS sequence"/>
</dbReference>
<dbReference type="RefSeq" id="WP_232331724.1">
    <property type="nucleotide sequence ID" value="NZ_QNRE01000003.1"/>
</dbReference>
<gene>
    <name evidence="3" type="ORF">DFR74_103387</name>
</gene>
<dbReference type="PANTHER" id="PTHR46865:SF2">
    <property type="entry name" value="MONOOXYGENASE"/>
    <property type="match status" value="1"/>
</dbReference>
<dbReference type="SUPFAM" id="SSF51905">
    <property type="entry name" value="FAD/NAD(P)-binding domain"/>
    <property type="match status" value="1"/>
</dbReference>
<dbReference type="Gene3D" id="3.30.9.10">
    <property type="entry name" value="D-Amino Acid Oxidase, subunit A, domain 2"/>
    <property type="match status" value="1"/>
</dbReference>
<dbReference type="InterPro" id="IPR036188">
    <property type="entry name" value="FAD/NAD-bd_sf"/>
</dbReference>
<comment type="caution">
    <text evidence="3">The sequence shown here is derived from an EMBL/GenBank/DDBJ whole genome shotgun (WGS) entry which is preliminary data.</text>
</comment>
<proteinExistence type="predicted"/>
<dbReference type="STRING" id="1210090.GCA_001613185_02613"/>
<keyword evidence="4" id="KW-1185">Reference proteome</keyword>
<dbReference type="AlphaFoldDB" id="A0A366DRM9"/>
<dbReference type="InterPro" id="IPR002938">
    <property type="entry name" value="FAD-bd"/>
</dbReference>
<reference evidence="3 4" key="1">
    <citation type="submission" date="2018-06" db="EMBL/GenBank/DDBJ databases">
        <title>Genomic Encyclopedia of Type Strains, Phase IV (KMG-IV): sequencing the most valuable type-strain genomes for metagenomic binning, comparative biology and taxonomic classification.</title>
        <authorList>
            <person name="Goeker M."/>
        </authorList>
    </citation>
    <scope>NUCLEOTIDE SEQUENCE [LARGE SCALE GENOMIC DNA]</scope>
    <source>
        <strain evidence="3 4">DSM 44599</strain>
    </source>
</reference>
<evidence type="ECO:0000259" key="2">
    <source>
        <dbReference type="Pfam" id="PF01494"/>
    </source>
</evidence>
<dbReference type="InterPro" id="IPR051704">
    <property type="entry name" value="FAD_aromatic-hydroxylase"/>
</dbReference>
<dbReference type="GO" id="GO:0071949">
    <property type="term" value="F:FAD binding"/>
    <property type="evidence" value="ECO:0007669"/>
    <property type="project" value="InterPro"/>
</dbReference>
<sequence length="253" mass="27663">MERAAAPRPGVQAVDFKGRTHRTVLERMGIWDEVHRQRTGTTDFVFVDEKDRRRATLPGEFTGGDVEIQRGDLAEILYRHTADTCTYVFGDTIADLSEASDGVRVTFEHGAPQTFDLVIGADGIHSRVRHLAFGPEREHVKHLGYYNCVAAASPWGDEQNRDRLTAYGFNAPGRLAMSGGPKAQQFYLFASDEFAYARRCGRAATYRPGRLRGTGLGDPPHADAATPSSAGRRIPGGSWPRGPRRASGCATGS</sequence>
<evidence type="ECO:0000256" key="1">
    <source>
        <dbReference type="SAM" id="MobiDB-lite"/>
    </source>
</evidence>
<protein>
    <recommendedName>
        <fullName evidence="2">FAD-binding domain-containing protein</fullName>
    </recommendedName>
</protein>
<organism evidence="3 4">
    <name type="scientific">Nocardia puris</name>
    <dbReference type="NCBI Taxonomy" id="208602"/>
    <lineage>
        <taxon>Bacteria</taxon>
        <taxon>Bacillati</taxon>
        <taxon>Actinomycetota</taxon>
        <taxon>Actinomycetes</taxon>
        <taxon>Mycobacteriales</taxon>
        <taxon>Nocardiaceae</taxon>
        <taxon>Nocardia</taxon>
    </lineage>
</organism>
<dbReference type="EMBL" id="QNRE01000003">
    <property type="protein sequence ID" value="RBO92742.1"/>
    <property type="molecule type" value="Genomic_DNA"/>
</dbReference>
<evidence type="ECO:0000313" key="4">
    <source>
        <dbReference type="Proteomes" id="UP000252586"/>
    </source>
</evidence>
<dbReference type="PANTHER" id="PTHR46865">
    <property type="entry name" value="OXIDOREDUCTASE-RELATED"/>
    <property type="match status" value="1"/>
</dbReference>
<evidence type="ECO:0000313" key="3">
    <source>
        <dbReference type="EMBL" id="RBO92742.1"/>
    </source>
</evidence>
<dbReference type="Pfam" id="PF01494">
    <property type="entry name" value="FAD_binding_3"/>
    <property type="match status" value="1"/>
</dbReference>
<dbReference type="Gene3D" id="3.50.50.60">
    <property type="entry name" value="FAD/NAD(P)-binding domain"/>
    <property type="match status" value="1"/>
</dbReference>
<name>A0A366DRM9_9NOCA</name>